<organism evidence="1 2">
    <name type="scientific">Shewanella hanedai</name>
    <name type="common">Alteromonas hanedai</name>
    <dbReference type="NCBI Taxonomy" id="25"/>
    <lineage>
        <taxon>Bacteria</taxon>
        <taxon>Pseudomonadati</taxon>
        <taxon>Pseudomonadota</taxon>
        <taxon>Gammaproteobacteria</taxon>
        <taxon>Alteromonadales</taxon>
        <taxon>Shewanellaceae</taxon>
        <taxon>Shewanella</taxon>
    </lineage>
</organism>
<reference evidence="2" key="1">
    <citation type="submission" date="2019-07" db="EMBL/GenBank/DDBJ databases">
        <title>Shewanella sp. YLB-08 draft genomic sequence.</title>
        <authorList>
            <person name="Yu L."/>
        </authorList>
    </citation>
    <scope>NUCLEOTIDE SEQUENCE [LARGE SCALE GENOMIC DNA]</scope>
    <source>
        <strain evidence="2">JCM 20706</strain>
    </source>
</reference>
<evidence type="ECO:0000313" key="1">
    <source>
        <dbReference type="EMBL" id="TRY13931.1"/>
    </source>
</evidence>
<proteinExistence type="predicted"/>
<evidence type="ECO:0000313" key="2">
    <source>
        <dbReference type="Proteomes" id="UP000318126"/>
    </source>
</evidence>
<protein>
    <submittedName>
        <fullName evidence="1">Uncharacterized protein</fullName>
    </submittedName>
</protein>
<accession>A0A553JND9</accession>
<comment type="caution">
    <text evidence="1">The sequence shown here is derived from an EMBL/GenBank/DDBJ whole genome shotgun (WGS) entry which is preliminary data.</text>
</comment>
<dbReference type="EMBL" id="VKGK01000015">
    <property type="protein sequence ID" value="TRY13931.1"/>
    <property type="molecule type" value="Genomic_DNA"/>
</dbReference>
<dbReference type="Proteomes" id="UP000318126">
    <property type="component" value="Unassembled WGS sequence"/>
</dbReference>
<keyword evidence="2" id="KW-1185">Reference proteome</keyword>
<name>A0A553JND9_SHEHA</name>
<sequence>MQEVAETCGAISYCCTNVWEFVGEVV</sequence>
<gene>
    <name evidence="1" type="ORF">FN961_13485</name>
</gene>
<dbReference type="AlphaFoldDB" id="A0A553JND9"/>